<keyword evidence="1" id="KW-1133">Transmembrane helix</keyword>
<organism evidence="2">
    <name type="scientific">marine sediment metagenome</name>
    <dbReference type="NCBI Taxonomy" id="412755"/>
    <lineage>
        <taxon>unclassified sequences</taxon>
        <taxon>metagenomes</taxon>
        <taxon>ecological metagenomes</taxon>
    </lineage>
</organism>
<proteinExistence type="predicted"/>
<accession>A0A0F9PWC6</accession>
<name>A0A0F9PWC6_9ZZZZ</name>
<reference evidence="2" key="1">
    <citation type="journal article" date="2015" name="Nature">
        <title>Complex archaea that bridge the gap between prokaryotes and eukaryotes.</title>
        <authorList>
            <person name="Spang A."/>
            <person name="Saw J.H."/>
            <person name="Jorgensen S.L."/>
            <person name="Zaremba-Niedzwiedzka K."/>
            <person name="Martijn J."/>
            <person name="Lind A.E."/>
            <person name="van Eijk R."/>
            <person name="Schleper C."/>
            <person name="Guy L."/>
            <person name="Ettema T.J."/>
        </authorList>
    </citation>
    <scope>NUCLEOTIDE SEQUENCE</scope>
</reference>
<feature type="transmembrane region" description="Helical" evidence="1">
    <location>
        <begin position="12"/>
        <end position="30"/>
    </location>
</feature>
<protein>
    <recommendedName>
        <fullName evidence="3">Prepilin-type N-terminal cleavage/methylation domain-containing protein</fullName>
    </recommendedName>
</protein>
<evidence type="ECO:0000313" key="2">
    <source>
        <dbReference type="EMBL" id="KKN34529.1"/>
    </source>
</evidence>
<dbReference type="Pfam" id="PF07963">
    <property type="entry name" value="N_methyl"/>
    <property type="match status" value="1"/>
</dbReference>
<keyword evidence="1" id="KW-0812">Transmembrane</keyword>
<evidence type="ECO:0000256" key="1">
    <source>
        <dbReference type="SAM" id="Phobius"/>
    </source>
</evidence>
<dbReference type="InterPro" id="IPR012902">
    <property type="entry name" value="N_methyl_site"/>
</dbReference>
<gene>
    <name evidence="2" type="ORF">LCGC14_0792790</name>
</gene>
<keyword evidence="1" id="KW-0472">Membrane</keyword>
<evidence type="ECO:0008006" key="3">
    <source>
        <dbReference type="Google" id="ProtNLM"/>
    </source>
</evidence>
<dbReference type="AlphaFoldDB" id="A0A0F9PWC6"/>
<sequence>MNGKGFTLIEMMIAMVIGLVVLGLATGIAINETRTQVAEQYRVDVDGRASNLHKLMRRDIMLAGSMASAWDSLAAIEVNGDTLIVRFSELDEVKYYLNGVNQLYREDVIVGRYIQSFTVIEDSIAIQISLDVGAERVHRWINNGNLYHRSYKWTVIPRTAYYRNRGN</sequence>
<dbReference type="EMBL" id="LAZR01002099">
    <property type="protein sequence ID" value="KKN34529.1"/>
    <property type="molecule type" value="Genomic_DNA"/>
</dbReference>
<comment type="caution">
    <text evidence="2">The sequence shown here is derived from an EMBL/GenBank/DDBJ whole genome shotgun (WGS) entry which is preliminary data.</text>
</comment>
<dbReference type="NCBIfam" id="TIGR02532">
    <property type="entry name" value="IV_pilin_GFxxxE"/>
    <property type="match status" value="1"/>
</dbReference>
<dbReference type="PROSITE" id="PS00409">
    <property type="entry name" value="PROKAR_NTER_METHYL"/>
    <property type="match status" value="1"/>
</dbReference>